<protein>
    <submittedName>
        <fullName evidence="1">Uncharacterized protein</fullName>
    </submittedName>
</protein>
<proteinExistence type="predicted"/>
<dbReference type="OrthoDB" id="583818at2"/>
<reference evidence="1 2" key="1">
    <citation type="submission" date="2015-02" db="EMBL/GenBank/DDBJ databases">
        <title>Draft genome of a novel marine cyanobacterium (Chroococcales) isolated from South Atlantic Ocean.</title>
        <authorList>
            <person name="Rigonato J."/>
            <person name="Alvarenga D.O."/>
            <person name="Branco L.H."/>
            <person name="Varani A.M."/>
            <person name="Brandini F.P."/>
            <person name="Fiore M.F."/>
        </authorList>
    </citation>
    <scope>NUCLEOTIDE SEQUENCE [LARGE SCALE GENOMIC DNA]</scope>
    <source>
        <strain evidence="1 2">CENA595</strain>
    </source>
</reference>
<keyword evidence="2" id="KW-1185">Reference proteome</keyword>
<gene>
    <name evidence="1" type="ORF">UH38_22780</name>
</gene>
<name>A0A0D8ZLN6_9CYAN</name>
<dbReference type="Proteomes" id="UP000032452">
    <property type="component" value="Unassembled WGS sequence"/>
</dbReference>
<evidence type="ECO:0000313" key="1">
    <source>
        <dbReference type="EMBL" id="KJH69655.1"/>
    </source>
</evidence>
<dbReference type="AlphaFoldDB" id="A0A0D8ZLN6"/>
<dbReference type="RefSeq" id="WP_045057001.1">
    <property type="nucleotide sequence ID" value="NZ_CAWMDP010000036.1"/>
</dbReference>
<evidence type="ECO:0000313" key="2">
    <source>
        <dbReference type="Proteomes" id="UP000032452"/>
    </source>
</evidence>
<comment type="caution">
    <text evidence="1">The sequence shown here is derived from an EMBL/GenBank/DDBJ whole genome shotgun (WGS) entry which is preliminary data.</text>
</comment>
<organism evidence="1 2">
    <name type="scientific">Aliterella atlantica CENA595</name>
    <dbReference type="NCBI Taxonomy" id="1618023"/>
    <lineage>
        <taxon>Bacteria</taxon>
        <taxon>Bacillati</taxon>
        <taxon>Cyanobacteriota</taxon>
        <taxon>Cyanophyceae</taxon>
        <taxon>Chroococcidiopsidales</taxon>
        <taxon>Aliterellaceae</taxon>
        <taxon>Aliterella</taxon>
    </lineage>
</organism>
<accession>A0A0D8ZLN6</accession>
<sequence length="116" mass="12477">MKAIIASLVFASGIVSILDTVALAECNPWGCSEVPGQRCNPWGCPTAPRPQVQPQPQPPIVVPVGPYGVYPPYGGQPQQQVQPPRESISDCIIKLRADARDRGTILSMQDARGLCR</sequence>
<dbReference type="EMBL" id="JYON01000037">
    <property type="protein sequence ID" value="KJH69655.1"/>
    <property type="molecule type" value="Genomic_DNA"/>
</dbReference>